<protein>
    <recommendedName>
        <fullName evidence="1">Secretion system C-terminal sorting domain-containing protein</fullName>
    </recommendedName>
</protein>
<name>A0A243WAD0_9BACT</name>
<feature type="domain" description="Secretion system C-terminal sorting" evidence="1">
    <location>
        <begin position="222"/>
        <end position="298"/>
    </location>
</feature>
<organism evidence="2 3">
    <name type="scientific">Hymenobacter crusticola</name>
    <dbReference type="NCBI Taxonomy" id="1770526"/>
    <lineage>
        <taxon>Bacteria</taxon>
        <taxon>Pseudomonadati</taxon>
        <taxon>Bacteroidota</taxon>
        <taxon>Cytophagia</taxon>
        <taxon>Cytophagales</taxon>
        <taxon>Hymenobacteraceae</taxon>
        <taxon>Hymenobacter</taxon>
    </lineage>
</organism>
<dbReference type="OrthoDB" id="881643at2"/>
<dbReference type="NCBIfam" id="TIGR04183">
    <property type="entry name" value="Por_Secre_tail"/>
    <property type="match status" value="1"/>
</dbReference>
<proteinExistence type="predicted"/>
<reference evidence="2 3" key="1">
    <citation type="submission" date="2017-01" db="EMBL/GenBank/DDBJ databases">
        <title>A new Hymenobacter.</title>
        <authorList>
            <person name="Liang Y."/>
            <person name="Feng F."/>
        </authorList>
    </citation>
    <scope>NUCLEOTIDE SEQUENCE [LARGE SCALE GENOMIC DNA]</scope>
    <source>
        <strain evidence="2">MIMBbqt21</strain>
    </source>
</reference>
<comment type="caution">
    <text evidence="2">The sequence shown here is derived from an EMBL/GenBank/DDBJ whole genome shotgun (WGS) entry which is preliminary data.</text>
</comment>
<gene>
    <name evidence="2" type="ORF">BXP70_18330</name>
</gene>
<accession>A0A243WAD0</accession>
<evidence type="ECO:0000259" key="1">
    <source>
        <dbReference type="Pfam" id="PF18962"/>
    </source>
</evidence>
<dbReference type="EMBL" id="MTSE01000010">
    <property type="protein sequence ID" value="OUJ72517.1"/>
    <property type="molecule type" value="Genomic_DNA"/>
</dbReference>
<keyword evidence="3" id="KW-1185">Reference proteome</keyword>
<sequence>MRVTSFKAFLLFLLVLLLTTGYLGAFAQGPARGADKPARQELRAYYAENVLPTVRQQRQKLEVQLSAEDKAALTTYRAQLQASRRQGQALRQSLRLTAAGGQSGPARLELTEAQRQQFQQQRTEMRAIMLKVGQLAQKYSANIKQLATEIEPQREKWMADTKAIVAKYATTEQQTTARFAGGRHRRGGTGLGHYFRPSVFLLMDPNSAEKLGTAANNLGTTVFPNPSTATTQLEYAVSKAGPVTIELLDGRGTTLRTLISQQNKEKGPQVLITNVDDLPSGTYYYKITTRTGTETKRFLKQ</sequence>
<dbReference type="Pfam" id="PF18962">
    <property type="entry name" value="Por_Secre_tail"/>
    <property type="match status" value="1"/>
</dbReference>
<dbReference type="AlphaFoldDB" id="A0A243WAD0"/>
<evidence type="ECO:0000313" key="2">
    <source>
        <dbReference type="EMBL" id="OUJ72517.1"/>
    </source>
</evidence>
<dbReference type="InterPro" id="IPR026444">
    <property type="entry name" value="Secre_tail"/>
</dbReference>
<evidence type="ECO:0000313" key="3">
    <source>
        <dbReference type="Proteomes" id="UP000194873"/>
    </source>
</evidence>
<dbReference type="RefSeq" id="WP_086595559.1">
    <property type="nucleotide sequence ID" value="NZ_MTSE01000010.1"/>
</dbReference>
<dbReference type="Proteomes" id="UP000194873">
    <property type="component" value="Unassembled WGS sequence"/>
</dbReference>